<evidence type="ECO:0000313" key="1">
    <source>
        <dbReference type="EMBL" id="EUD10787.1"/>
    </source>
</evidence>
<comment type="caution">
    <text evidence="1">The sequence shown here is derived from an EMBL/GenBank/DDBJ whole genome shotgun (WGS) entry which is preliminary data.</text>
</comment>
<evidence type="ECO:0000313" key="2">
    <source>
        <dbReference type="Proteomes" id="UP000022311"/>
    </source>
</evidence>
<dbReference type="Proteomes" id="UP000022311">
    <property type="component" value="Unassembled WGS sequence"/>
</dbReference>
<accession>A0AAV3M515</accession>
<name>A0AAV3M515_9GAMM</name>
<organism evidence="1 2">
    <name type="scientific">Providencia alcalifaciens 205/92</name>
    <dbReference type="NCBI Taxonomy" id="1256988"/>
    <lineage>
        <taxon>Bacteria</taxon>
        <taxon>Pseudomonadati</taxon>
        <taxon>Pseudomonadota</taxon>
        <taxon>Gammaproteobacteria</taxon>
        <taxon>Enterobacterales</taxon>
        <taxon>Morganellaceae</taxon>
        <taxon>Providencia</taxon>
    </lineage>
</organism>
<protein>
    <submittedName>
        <fullName evidence="1">Uncharacterized protein</fullName>
    </submittedName>
</protein>
<dbReference type="AlphaFoldDB" id="A0AAV3M515"/>
<sequence length="103" mass="12137">MMMKKSYLITNLNIKSPDSSIADLDIVLLDSDEDSEPTLTEKIKNVENIQKDLNIKVLTKGEWLLFWGNRENQLKQRERKQRKRRSLKEYIQEIKKGASTNNE</sequence>
<dbReference type="EMBL" id="JALD01000048">
    <property type="protein sequence ID" value="EUD10787.1"/>
    <property type="molecule type" value="Genomic_DNA"/>
</dbReference>
<reference evidence="1 2" key="1">
    <citation type="submission" date="2014-01" db="EMBL/GenBank/DDBJ databases">
        <authorList>
            <person name="Durkin A.S."/>
            <person name="McCorrison J."/>
            <person name="Torralba M."/>
            <person name="Gillis M."/>
            <person name="Haft D.H."/>
            <person name="Methe B."/>
            <person name="Sutton G."/>
            <person name="Nelson K.E."/>
        </authorList>
    </citation>
    <scope>NUCLEOTIDE SEQUENCE [LARGE SCALE GENOMIC DNA]</scope>
    <source>
        <strain evidence="1 2">205/92</strain>
    </source>
</reference>
<proteinExistence type="predicted"/>
<gene>
    <name evidence="1" type="ORF">HMPREF1563_0198</name>
</gene>
<dbReference type="RefSeq" id="WP_036962435.1">
    <property type="nucleotide sequence ID" value="NZ_JALD01000048.1"/>
</dbReference>